<evidence type="ECO:0000256" key="6">
    <source>
        <dbReference type="PROSITE-ProRule" id="PRU00108"/>
    </source>
</evidence>
<name>T1E1E6_9PLAT</name>
<evidence type="ECO:0000313" key="10">
    <source>
        <dbReference type="EMBL" id="JAA92607.1"/>
    </source>
</evidence>
<keyword evidence="4 6" id="KW-0371">Homeobox</keyword>
<evidence type="ECO:0000256" key="2">
    <source>
        <dbReference type="ARBA" id="ARBA00022473"/>
    </source>
</evidence>
<feature type="DNA-binding region" description="Homeobox" evidence="6">
    <location>
        <begin position="121"/>
        <end position="180"/>
    </location>
</feature>
<dbReference type="PRINTS" id="PR00024">
    <property type="entry name" value="HOMEOBOX"/>
</dbReference>
<dbReference type="AlphaFoldDB" id="T1E1E6"/>
<evidence type="ECO:0000256" key="5">
    <source>
        <dbReference type="ARBA" id="ARBA00023242"/>
    </source>
</evidence>
<dbReference type="SUPFAM" id="SSF46689">
    <property type="entry name" value="Homeodomain-like"/>
    <property type="match status" value="1"/>
</dbReference>
<dbReference type="SMART" id="SM00389">
    <property type="entry name" value="HOX"/>
    <property type="match status" value="1"/>
</dbReference>
<reference evidence="10" key="1">
    <citation type="submission" date="2013-06" db="EMBL/GenBank/DDBJ databases">
        <title>Reactivating head regrowth in a regeneration deficient planarian species.</title>
        <authorList>
            <person name="Liu S.-Y."/>
            <person name="Brandl H."/>
            <person name="Henry I."/>
            <person name="Rink J."/>
        </authorList>
    </citation>
    <scope>NUCLEOTIDE SEQUENCE</scope>
</reference>
<dbReference type="GO" id="GO:0000122">
    <property type="term" value="P:negative regulation of transcription by RNA polymerase II"/>
    <property type="evidence" value="ECO:0007669"/>
    <property type="project" value="TreeGrafter"/>
</dbReference>
<organism evidence="10">
    <name type="scientific">Dendrocoelum lacteum</name>
    <dbReference type="NCBI Taxonomy" id="27895"/>
    <lineage>
        <taxon>Eukaryota</taxon>
        <taxon>Metazoa</taxon>
        <taxon>Spiralia</taxon>
        <taxon>Lophotrochozoa</taxon>
        <taxon>Platyhelminthes</taxon>
        <taxon>Rhabditophora</taxon>
        <taxon>Seriata</taxon>
        <taxon>Tricladida</taxon>
        <taxon>Continenticola</taxon>
        <taxon>Planarioidea</taxon>
        <taxon>Dendrocoelidae</taxon>
        <taxon>Dendrocoelum</taxon>
    </lineage>
</organism>
<feature type="region of interest" description="Disordered" evidence="8">
    <location>
        <begin position="176"/>
        <end position="197"/>
    </location>
</feature>
<evidence type="ECO:0000256" key="4">
    <source>
        <dbReference type="ARBA" id="ARBA00023155"/>
    </source>
</evidence>
<proteinExistence type="evidence at transcript level"/>
<dbReference type="PROSITE" id="PS50071">
    <property type="entry name" value="HOMEOBOX_2"/>
    <property type="match status" value="1"/>
</dbReference>
<feature type="compositionally biased region" description="Basic and acidic residues" evidence="8">
    <location>
        <begin position="179"/>
        <end position="197"/>
    </location>
</feature>
<evidence type="ECO:0000256" key="7">
    <source>
        <dbReference type="RuleBase" id="RU000682"/>
    </source>
</evidence>
<dbReference type="PANTHER" id="PTHR45659">
    <property type="entry name" value="HOMEOBOX PROTEIN HOX"/>
    <property type="match status" value="1"/>
</dbReference>
<keyword evidence="3 6" id="KW-0238">DNA-binding</keyword>
<dbReference type="InterPro" id="IPR001356">
    <property type="entry name" value="HD"/>
</dbReference>
<sequence>MLDYDFSGASNPFDLQWPTNNSQFSTISNCQGFPNTVHHQPFSSSSYSINKCIPPHILSSPSSTTSFTTTNSEYQSIACIRPPMESLHKVVFSKLKPNSVPFPWMQKSNSKKCKTERLIDNKRSRQAYSRQQTLELEKEFYYNQYLTRRRRIEIAKSVSLSERQIKIWFQNRRMKHKKDCSSRNNDHKKCQTDKVNQ</sequence>
<dbReference type="Pfam" id="PF00046">
    <property type="entry name" value="Homeodomain"/>
    <property type="match status" value="1"/>
</dbReference>
<dbReference type="InterPro" id="IPR009057">
    <property type="entry name" value="Homeodomain-like_sf"/>
</dbReference>
<dbReference type="GO" id="GO:0000981">
    <property type="term" value="F:DNA-binding transcription factor activity, RNA polymerase II-specific"/>
    <property type="evidence" value="ECO:0007669"/>
    <property type="project" value="InterPro"/>
</dbReference>
<dbReference type="GO" id="GO:0005634">
    <property type="term" value="C:nucleus"/>
    <property type="evidence" value="ECO:0007669"/>
    <property type="project" value="UniProtKB-SubCell"/>
</dbReference>
<evidence type="ECO:0000256" key="1">
    <source>
        <dbReference type="ARBA" id="ARBA00004123"/>
    </source>
</evidence>
<evidence type="ECO:0000256" key="8">
    <source>
        <dbReference type="SAM" id="MobiDB-lite"/>
    </source>
</evidence>
<keyword evidence="2" id="KW-0217">Developmental protein</keyword>
<dbReference type="PANTHER" id="PTHR45659:SF4">
    <property type="entry name" value="HOMEOBOX PROTEIN ABDOMINAL-A"/>
    <property type="match status" value="1"/>
</dbReference>
<evidence type="ECO:0000256" key="3">
    <source>
        <dbReference type="ARBA" id="ARBA00023125"/>
    </source>
</evidence>
<dbReference type="CDD" id="cd00086">
    <property type="entry name" value="homeodomain"/>
    <property type="match status" value="1"/>
</dbReference>
<keyword evidence="5 6" id="KW-0539">Nucleus</keyword>
<feature type="domain" description="Homeobox" evidence="9">
    <location>
        <begin position="119"/>
        <end position="179"/>
    </location>
</feature>
<evidence type="ECO:0000259" key="9">
    <source>
        <dbReference type="PROSITE" id="PS50071"/>
    </source>
</evidence>
<dbReference type="Gene3D" id="1.10.10.60">
    <property type="entry name" value="Homeodomain-like"/>
    <property type="match status" value="1"/>
</dbReference>
<dbReference type="GO" id="GO:0009952">
    <property type="term" value="P:anterior/posterior pattern specification"/>
    <property type="evidence" value="ECO:0007669"/>
    <property type="project" value="TreeGrafter"/>
</dbReference>
<comment type="subcellular location">
    <subcellularLocation>
        <location evidence="1 6 7">Nucleus</location>
    </subcellularLocation>
</comment>
<dbReference type="InterPro" id="IPR017970">
    <property type="entry name" value="Homeobox_CS"/>
</dbReference>
<dbReference type="EMBL" id="GAKU01000030">
    <property type="protein sequence ID" value="JAA92607.1"/>
    <property type="molecule type" value="mRNA"/>
</dbReference>
<dbReference type="PROSITE" id="PS00027">
    <property type="entry name" value="HOMEOBOX_1"/>
    <property type="match status" value="1"/>
</dbReference>
<dbReference type="InterPro" id="IPR050296">
    <property type="entry name" value="Antp_homeobox"/>
</dbReference>
<dbReference type="InterPro" id="IPR020479">
    <property type="entry name" value="HD_metazoa"/>
</dbReference>
<protein>
    <submittedName>
        <fullName evidence="10">HoxD</fullName>
    </submittedName>
</protein>
<dbReference type="GO" id="GO:0000978">
    <property type="term" value="F:RNA polymerase II cis-regulatory region sequence-specific DNA binding"/>
    <property type="evidence" value="ECO:0007669"/>
    <property type="project" value="TreeGrafter"/>
</dbReference>
<accession>T1E1E6</accession>